<feature type="compositionally biased region" description="Basic residues" evidence="1">
    <location>
        <begin position="10"/>
        <end position="28"/>
    </location>
</feature>
<name>A0A699ZSN3_HAELA</name>
<feature type="region of interest" description="Disordered" evidence="1">
    <location>
        <begin position="1"/>
        <end position="28"/>
    </location>
</feature>
<evidence type="ECO:0000313" key="2">
    <source>
        <dbReference type="EMBL" id="GFH25673.1"/>
    </source>
</evidence>
<dbReference type="EMBL" id="BLLF01002884">
    <property type="protein sequence ID" value="GFH25673.1"/>
    <property type="molecule type" value="Genomic_DNA"/>
</dbReference>
<organism evidence="2 3">
    <name type="scientific">Haematococcus lacustris</name>
    <name type="common">Green alga</name>
    <name type="synonym">Haematococcus pluvialis</name>
    <dbReference type="NCBI Taxonomy" id="44745"/>
    <lineage>
        <taxon>Eukaryota</taxon>
        <taxon>Viridiplantae</taxon>
        <taxon>Chlorophyta</taxon>
        <taxon>core chlorophytes</taxon>
        <taxon>Chlorophyceae</taxon>
        <taxon>CS clade</taxon>
        <taxon>Chlamydomonadales</taxon>
        <taxon>Haematococcaceae</taxon>
        <taxon>Haematococcus</taxon>
    </lineage>
</organism>
<sequence length="123" mass="13361">MGGGPSRKVGSNKKHQQNPNKRLTRRKFQARHIDQVWEDVRKPVADVHQPGKTGPQGTTAHALLDEDVPGHGRHYCVPCARVKMLMTSARPHRQADADTAGNMGAPDNGPRLRSTAAAAMEVA</sequence>
<dbReference type="PANTHER" id="PTHR47444:SF1">
    <property type="entry name" value="EXPRESSED PROTEIN"/>
    <property type="match status" value="1"/>
</dbReference>
<dbReference type="Proteomes" id="UP000485058">
    <property type="component" value="Unassembled WGS sequence"/>
</dbReference>
<keyword evidence="3" id="KW-1185">Reference proteome</keyword>
<proteinExistence type="predicted"/>
<dbReference type="AlphaFoldDB" id="A0A699ZSN3"/>
<gene>
    <name evidence="2" type="ORF">HaLaN_23675</name>
</gene>
<protein>
    <submittedName>
        <fullName evidence="2">Zinc finger protein</fullName>
    </submittedName>
</protein>
<reference evidence="2 3" key="1">
    <citation type="submission" date="2020-02" db="EMBL/GenBank/DDBJ databases">
        <title>Draft genome sequence of Haematococcus lacustris strain NIES-144.</title>
        <authorList>
            <person name="Morimoto D."/>
            <person name="Nakagawa S."/>
            <person name="Yoshida T."/>
            <person name="Sawayama S."/>
        </authorList>
    </citation>
    <scope>NUCLEOTIDE SEQUENCE [LARGE SCALE GENOMIC DNA]</scope>
    <source>
        <strain evidence="2 3">NIES-144</strain>
    </source>
</reference>
<feature type="region of interest" description="Disordered" evidence="1">
    <location>
        <begin position="89"/>
        <end position="123"/>
    </location>
</feature>
<feature type="region of interest" description="Disordered" evidence="1">
    <location>
        <begin position="41"/>
        <end position="71"/>
    </location>
</feature>
<accession>A0A699ZSN3</accession>
<dbReference type="PANTHER" id="PTHR47444">
    <property type="entry name" value="EXPRESSED PROTEIN"/>
    <property type="match status" value="1"/>
</dbReference>
<comment type="caution">
    <text evidence="2">The sequence shown here is derived from an EMBL/GenBank/DDBJ whole genome shotgun (WGS) entry which is preliminary data.</text>
</comment>
<evidence type="ECO:0000256" key="1">
    <source>
        <dbReference type="SAM" id="MobiDB-lite"/>
    </source>
</evidence>
<evidence type="ECO:0000313" key="3">
    <source>
        <dbReference type="Proteomes" id="UP000485058"/>
    </source>
</evidence>